<dbReference type="Proteomes" id="UP000461585">
    <property type="component" value="Unassembled WGS sequence"/>
</dbReference>
<sequence>MSFSAEVKHELSRHMGEGRHCQIAEVAAMINMCGKVHKDSAGEVVEIKLQTENPTVARKYFTLLKKTFNMNVEIAVRSNMQLKRHRTYYVLLKGAEETKRVLQACKLWSGEGFVKRIHPLVVQTTCCKRAYIRGAFLAAGSISDPEKTYHLEFVDTEEAHSEALVHLLQQFEVDAKTVLRKKYHVVYLKEGRQIVDLLNIMEAHVGLMSLENTRILKEMRNNVNRIVNCETANINKTVSAAVRQTQDIQLIEETVGLSRLPEALEELARIRLEYSEASLKELGEMLGNPIGKSGVNHRLRKISEYAEQLRAQMEE</sequence>
<protein>
    <recommendedName>
        <fullName evidence="4">Probable cell division protein WhiA</fullName>
    </recommendedName>
</protein>
<dbReference type="PANTHER" id="PTHR37307:SF1">
    <property type="entry name" value="CELL DIVISION PROTEIN WHIA-RELATED"/>
    <property type="match status" value="1"/>
</dbReference>
<comment type="caution">
    <text evidence="8">The sequence shown here is derived from an EMBL/GenBank/DDBJ whole genome shotgun (WGS) entry which is preliminary data.</text>
</comment>
<evidence type="ECO:0000256" key="3">
    <source>
        <dbReference type="ARBA" id="ARBA00023306"/>
    </source>
</evidence>
<evidence type="ECO:0000256" key="1">
    <source>
        <dbReference type="ARBA" id="ARBA00022618"/>
    </source>
</evidence>
<dbReference type="Pfam" id="PF14527">
    <property type="entry name" value="LAGLIDADG_WhiA"/>
    <property type="match status" value="1"/>
</dbReference>
<dbReference type="GO" id="GO:0043937">
    <property type="term" value="P:regulation of sporulation"/>
    <property type="evidence" value="ECO:0007669"/>
    <property type="project" value="InterPro"/>
</dbReference>
<evidence type="ECO:0000313" key="9">
    <source>
        <dbReference type="Proteomes" id="UP000461585"/>
    </source>
</evidence>
<keyword evidence="1 4" id="KW-0132">Cell division</keyword>
<dbReference type="InterPro" id="IPR003802">
    <property type="entry name" value="Sporulation_regulator_WhiA"/>
</dbReference>
<dbReference type="InterPro" id="IPR039518">
    <property type="entry name" value="WhiA_LAGLIDADG_dom"/>
</dbReference>
<comment type="function">
    <text evidence="4">Involved in cell division and chromosome segregation.</text>
</comment>
<evidence type="ECO:0000313" key="8">
    <source>
        <dbReference type="EMBL" id="NDL67188.1"/>
    </source>
</evidence>
<dbReference type="GO" id="GO:0051301">
    <property type="term" value="P:cell division"/>
    <property type="evidence" value="ECO:0007669"/>
    <property type="project" value="UniProtKB-UniRule"/>
</dbReference>
<dbReference type="InterPro" id="IPR023054">
    <property type="entry name" value="Sporulation_regulator_WhiA_C"/>
</dbReference>
<dbReference type="EMBL" id="JAAEEH010000011">
    <property type="protein sequence ID" value="NDL67188.1"/>
    <property type="molecule type" value="Genomic_DNA"/>
</dbReference>
<evidence type="ECO:0000259" key="6">
    <source>
        <dbReference type="Pfam" id="PF10298"/>
    </source>
</evidence>
<evidence type="ECO:0000259" key="5">
    <source>
        <dbReference type="Pfam" id="PF02650"/>
    </source>
</evidence>
<accession>A0A7X5KMY2</accession>
<keyword evidence="9" id="KW-1185">Reference proteome</keyword>
<keyword evidence="3 4" id="KW-0131">Cell cycle</keyword>
<organism evidence="8 9">
    <name type="scientific">Anaerotalea alkaliphila</name>
    <dbReference type="NCBI Taxonomy" id="2662126"/>
    <lineage>
        <taxon>Bacteria</taxon>
        <taxon>Bacillati</taxon>
        <taxon>Bacillota</taxon>
        <taxon>Clostridia</taxon>
        <taxon>Eubacteriales</taxon>
        <taxon>Anaerotalea</taxon>
    </lineage>
</organism>
<evidence type="ECO:0000259" key="7">
    <source>
        <dbReference type="Pfam" id="PF14527"/>
    </source>
</evidence>
<dbReference type="Gene3D" id="3.10.28.10">
    <property type="entry name" value="Homing endonucleases"/>
    <property type="match status" value="1"/>
</dbReference>
<comment type="similarity">
    <text evidence="4">Belongs to the WhiA family.</text>
</comment>
<dbReference type="HAMAP" id="MF_01420">
    <property type="entry name" value="HTH_type_WhiA"/>
    <property type="match status" value="1"/>
</dbReference>
<dbReference type="InterPro" id="IPR027434">
    <property type="entry name" value="Homing_endonucl"/>
</dbReference>
<dbReference type="InterPro" id="IPR018478">
    <property type="entry name" value="Sporu_reg_WhiA_N_dom"/>
</dbReference>
<evidence type="ECO:0000256" key="2">
    <source>
        <dbReference type="ARBA" id="ARBA00023125"/>
    </source>
</evidence>
<feature type="domain" description="Sporulation transcription regulator WhiA N-terminal" evidence="6">
    <location>
        <begin position="19"/>
        <end position="107"/>
    </location>
</feature>
<dbReference type="Pfam" id="PF02650">
    <property type="entry name" value="HTH_WhiA"/>
    <property type="match status" value="1"/>
</dbReference>
<dbReference type="AlphaFoldDB" id="A0A7X5KMY2"/>
<dbReference type="SUPFAM" id="SSF55608">
    <property type="entry name" value="Homing endonucleases"/>
    <property type="match status" value="1"/>
</dbReference>
<proteinExistence type="inferred from homology"/>
<keyword evidence="2 4" id="KW-0238">DNA-binding</keyword>
<dbReference type="GO" id="GO:0003677">
    <property type="term" value="F:DNA binding"/>
    <property type="evidence" value="ECO:0007669"/>
    <property type="project" value="UniProtKB-UniRule"/>
</dbReference>
<reference evidence="8 9" key="1">
    <citation type="submission" date="2020-01" db="EMBL/GenBank/DDBJ databases">
        <title>Anaeroalcalibacter tamaniensis gen. nov., sp. nov., moderately halophilic strictly anaerobic fermenter bacterium from mud volcano of Taman peninsula.</title>
        <authorList>
            <person name="Frolova A."/>
            <person name="Merkel A.Y."/>
            <person name="Slobodkin A.I."/>
        </authorList>
    </citation>
    <scope>NUCLEOTIDE SEQUENCE [LARGE SCALE GENOMIC DNA]</scope>
    <source>
        <strain evidence="8 9">F-3ap</strain>
    </source>
</reference>
<dbReference type="PANTHER" id="PTHR37307">
    <property type="entry name" value="CELL DIVISION PROTEIN WHIA-RELATED"/>
    <property type="match status" value="1"/>
</dbReference>
<feature type="domain" description="Sporulation regulator WhiA C-terminal" evidence="5">
    <location>
        <begin position="223"/>
        <end position="306"/>
    </location>
</feature>
<dbReference type="Pfam" id="PF10298">
    <property type="entry name" value="WhiA_N"/>
    <property type="match status" value="1"/>
</dbReference>
<dbReference type="RefSeq" id="WP_162369914.1">
    <property type="nucleotide sequence ID" value="NZ_JAAEEH010000011.1"/>
</dbReference>
<evidence type="ECO:0000256" key="4">
    <source>
        <dbReference type="HAMAP-Rule" id="MF_01420"/>
    </source>
</evidence>
<gene>
    <name evidence="4 8" type="primary">whiA</name>
    <name evidence="8" type="ORF">GXN74_05460</name>
</gene>
<feature type="domain" description="WhiA LAGLIDADG-like" evidence="7">
    <location>
        <begin position="129"/>
        <end position="220"/>
    </location>
</feature>
<dbReference type="NCBIfam" id="TIGR00647">
    <property type="entry name" value="DNA_bind_WhiA"/>
    <property type="match status" value="1"/>
</dbReference>
<name>A0A7X5KMY2_9FIRM</name>